<feature type="binding site" evidence="15">
    <location>
        <position position="387"/>
    </location>
    <ligand>
        <name>Mg(2+)</name>
        <dbReference type="ChEBI" id="CHEBI:18420"/>
        <note>catalytic</note>
    </ligand>
</feature>
<dbReference type="SUPFAM" id="SSF50249">
    <property type="entry name" value="Nucleic acid-binding proteins"/>
    <property type="match status" value="1"/>
</dbReference>
<comment type="similarity">
    <text evidence="15">Belongs to the RNase E/G family. RNase E subfamily.</text>
</comment>
<feature type="compositionally biased region" description="Basic and acidic residues" evidence="16">
    <location>
        <begin position="612"/>
        <end position="630"/>
    </location>
</feature>
<comment type="catalytic activity">
    <reaction evidence="15">
        <text>Endonucleolytic cleavage of single-stranded RNA in A- and U-rich regions.</text>
        <dbReference type="EC" id="3.1.26.12"/>
    </reaction>
</comment>
<comment type="cofactor">
    <cofactor evidence="15">
        <name>Zn(2+)</name>
        <dbReference type="ChEBI" id="CHEBI:29105"/>
    </cofactor>
    <text evidence="15">Binds 2 Zn(2+) ions per homotetramer.</text>
</comment>
<dbReference type="InterPro" id="IPR003029">
    <property type="entry name" value="S1_domain"/>
</dbReference>
<evidence type="ECO:0000256" key="16">
    <source>
        <dbReference type="SAM" id="MobiDB-lite"/>
    </source>
</evidence>
<feature type="compositionally biased region" description="Pro residues" evidence="16">
    <location>
        <begin position="859"/>
        <end position="873"/>
    </location>
</feature>
<dbReference type="InterPro" id="IPR028878">
    <property type="entry name" value="RNase_E"/>
</dbReference>
<dbReference type="Proteomes" id="UP000581135">
    <property type="component" value="Unassembled WGS sequence"/>
</dbReference>
<keyword evidence="15" id="KW-0820">tRNA-binding</keyword>
<feature type="binding site" evidence="15">
    <location>
        <position position="430"/>
    </location>
    <ligand>
        <name>Mg(2+)</name>
        <dbReference type="ChEBI" id="CHEBI:18420"/>
        <note>catalytic</note>
    </ligand>
</feature>
<keyword evidence="8 15" id="KW-0479">Metal-binding</keyword>
<reference evidence="18 19" key="1">
    <citation type="submission" date="2020-08" db="EMBL/GenBank/DDBJ databases">
        <title>Genomic Encyclopedia of Type Strains, Phase III (KMG-III): the genomes of soil and plant-associated and newly described type strains.</title>
        <authorList>
            <person name="Whitman W."/>
        </authorList>
    </citation>
    <scope>NUCLEOTIDE SEQUENCE [LARGE SCALE GENOMIC DNA]</scope>
    <source>
        <strain evidence="18 19">CECT 8803</strain>
    </source>
</reference>
<dbReference type="InterPro" id="IPR012340">
    <property type="entry name" value="NA-bd_OB-fold"/>
</dbReference>
<comment type="similarity">
    <text evidence="1">Belongs to the RNase E/G family. RNase G subfamily.</text>
</comment>
<feature type="compositionally biased region" description="Polar residues" evidence="16">
    <location>
        <begin position="575"/>
        <end position="593"/>
    </location>
</feature>
<evidence type="ECO:0000256" key="12">
    <source>
        <dbReference type="ARBA" id="ARBA00022842"/>
    </source>
</evidence>
<keyword evidence="4 15" id="KW-0997">Cell inner membrane</keyword>
<evidence type="ECO:0000256" key="9">
    <source>
        <dbReference type="ARBA" id="ARBA00022730"/>
    </source>
</evidence>
<dbReference type="PROSITE" id="PS50126">
    <property type="entry name" value="S1"/>
    <property type="match status" value="1"/>
</dbReference>
<evidence type="ECO:0000256" key="15">
    <source>
        <dbReference type="HAMAP-Rule" id="MF_00970"/>
    </source>
</evidence>
<dbReference type="Gene3D" id="3.40.1260.20">
    <property type="entry name" value="Ribonuclease E, catalytic domain"/>
    <property type="match status" value="1"/>
</dbReference>
<protein>
    <recommendedName>
        <fullName evidence="15">Ribonuclease E</fullName>
        <shortName evidence="15">RNase E</shortName>
        <ecNumber evidence="15">3.1.26.12</ecNumber>
    </recommendedName>
</protein>
<dbReference type="InterPro" id="IPR019307">
    <property type="entry name" value="RNA-bd_AU-1/RNase_E/G"/>
</dbReference>
<dbReference type="GO" id="GO:0008033">
    <property type="term" value="P:tRNA processing"/>
    <property type="evidence" value="ECO:0007669"/>
    <property type="project" value="UniProtKB-UniRule"/>
</dbReference>
<evidence type="ECO:0000313" key="19">
    <source>
        <dbReference type="Proteomes" id="UP000581135"/>
    </source>
</evidence>
<dbReference type="EMBL" id="JACHXA010000002">
    <property type="protein sequence ID" value="MBB3064480.1"/>
    <property type="molecule type" value="Genomic_DNA"/>
</dbReference>
<feature type="binding site" evidence="15">
    <location>
        <position position="488"/>
    </location>
    <ligand>
        <name>Zn(2+)</name>
        <dbReference type="ChEBI" id="CHEBI:29105"/>
        <note>ligand shared between dimeric partners</note>
    </ligand>
</feature>
<feature type="compositionally biased region" description="Acidic residues" evidence="16">
    <location>
        <begin position="143"/>
        <end position="157"/>
    </location>
</feature>
<keyword evidence="19" id="KW-1185">Reference proteome</keyword>
<keyword evidence="2 15" id="KW-1003">Cell membrane</keyword>
<comment type="subunit">
    <text evidence="15">Homotetramer formed by a dimer of dimers.</text>
</comment>
<dbReference type="NCBIfam" id="TIGR00757">
    <property type="entry name" value="RNaseEG"/>
    <property type="match status" value="1"/>
</dbReference>
<feature type="compositionally biased region" description="Basic residues" evidence="16">
    <location>
        <begin position="765"/>
        <end position="777"/>
    </location>
</feature>
<feature type="region of interest" description="Disordered" evidence="16">
    <location>
        <begin position="95"/>
        <end position="157"/>
    </location>
</feature>
<sequence>MVKRMLIDATHPEETRVVVLDGNRLDEFDVEAAGKKPLKGNIYLAKVTRVEPSLQAAFVDYGGNRHGFLPFSEIHPDYYRIPVADREALIAEEARTRNSGNGDSEIAEAAAEQPTKTEKPKSGRRRSKADSDENGNSGRVEEVETESSVDTLEGDEADDAARRRAHFLRKYKIQEVIKRGQVLLIQVTKEERGNKGAALTTYLSLAGRYCVLMPNTPRGGGISRKISNAPDRKRLKTVVNELEIPEGMAVIVRTAGSERTKAEIRRDYEYLIRLWSEIREQTLQSNAPALIHEEGDLIKRSLRDLYSRDTEEILVEGDDAYKAAKNFMKQLAPSHARKIKQYKDERIPLLHRFQVEYQLDAIHTPVVQLKSGGYLVINQTEALVAIDVNSGRSTKERHIEETALKTNLEASDEVARQLRLRDLAGLVVVDYIDMDESRHNREVERRLKEAMKSDRARIQLGRISPFGLLELSRQRLRPSLVETSTEACSHCGGTGRLRSVESTALMMLRMLEEEGIKRGQGEISLAVPTAVALFILNQKRDHLGMIESRYQFRAIIEADDRLTAPDYRLRRDGTQEAQESGQSRRGRSTQDATSEAERDAGPDTQGTSSADTPRDGARDARRDDSDGERQGRRRRGRRGGRGRSEERETETIAAPAPDDISESDNAGQEAHRDGPAHDEESEDRERTRKKRRRGKRGGRRRNKRQDDQDIQMESADAQPVERAPDAGETDDRAAVIEQVASETVTASEPSEAEAQSEDGKETTKPKRPRRSRSRRKAQPTDAAETPVAEAESGQQEVETAASDETNVVEAEPAAESEKAPTEKPKRRSRARKKPQTAAEPVTNGEAPAETSKPVAAEPQPTPEPAPTPAPEPKAAPDEPAFPGVVIDVDKVEDKPRKKGWWSKVGI</sequence>
<keyword evidence="3 15" id="KW-0963">Cytoplasm</keyword>
<keyword evidence="10 15" id="KW-0255">Endonuclease</keyword>
<dbReference type="CDD" id="cd04453">
    <property type="entry name" value="S1_RNase_E"/>
    <property type="match status" value="1"/>
</dbReference>
<feature type="compositionally biased region" description="Basic residues" evidence="16">
    <location>
        <begin position="824"/>
        <end position="834"/>
    </location>
</feature>
<feature type="compositionally biased region" description="Basic residues" evidence="16">
    <location>
        <begin position="687"/>
        <end position="703"/>
    </location>
</feature>
<dbReference type="GO" id="GO:0006402">
    <property type="term" value="P:mRNA catabolic process"/>
    <property type="evidence" value="ECO:0007669"/>
    <property type="project" value="UniProtKB-UniRule"/>
</dbReference>
<feature type="domain" description="S1 motif" evidence="17">
    <location>
        <begin position="40"/>
        <end position="74"/>
    </location>
</feature>
<dbReference type="Gene3D" id="2.40.50.140">
    <property type="entry name" value="Nucleic acid-binding proteins"/>
    <property type="match status" value="1"/>
</dbReference>
<comment type="caution">
    <text evidence="18">The sequence shown here is derived from an EMBL/GenBank/DDBJ whole genome shotgun (WGS) entry which is preliminary data.</text>
</comment>
<dbReference type="GO" id="GO:0019843">
    <property type="term" value="F:rRNA binding"/>
    <property type="evidence" value="ECO:0007669"/>
    <property type="project" value="UniProtKB-KW"/>
</dbReference>
<organism evidence="18 19">
    <name type="scientific">Limibacillus halophilus</name>
    <dbReference type="NCBI Taxonomy" id="1579333"/>
    <lineage>
        <taxon>Bacteria</taxon>
        <taxon>Pseudomonadati</taxon>
        <taxon>Pseudomonadota</taxon>
        <taxon>Alphaproteobacteria</taxon>
        <taxon>Rhodospirillales</taxon>
        <taxon>Rhodovibrionaceae</taxon>
        <taxon>Limibacillus</taxon>
    </lineage>
</organism>
<feature type="region of interest" description="Required for zinc-mediated homotetramerization and catalytic activity" evidence="15">
    <location>
        <begin position="488"/>
        <end position="491"/>
    </location>
</feature>
<keyword evidence="7 15" id="KW-0540">Nuclease</keyword>
<dbReference type="GO" id="GO:0005737">
    <property type="term" value="C:cytoplasm"/>
    <property type="evidence" value="ECO:0007669"/>
    <property type="project" value="UniProtKB-SubCell"/>
</dbReference>
<feature type="compositionally biased region" description="Basic residues" evidence="16">
    <location>
        <begin position="631"/>
        <end position="641"/>
    </location>
</feature>
<evidence type="ECO:0000313" key="18">
    <source>
        <dbReference type="EMBL" id="MBB3064480.1"/>
    </source>
</evidence>
<evidence type="ECO:0000256" key="10">
    <source>
        <dbReference type="ARBA" id="ARBA00022759"/>
    </source>
</evidence>
<keyword evidence="15" id="KW-0862">Zinc</keyword>
<feature type="compositionally biased region" description="Basic and acidic residues" evidence="16">
    <location>
        <begin position="669"/>
        <end position="686"/>
    </location>
</feature>
<evidence type="ECO:0000259" key="17">
    <source>
        <dbReference type="PROSITE" id="PS50126"/>
    </source>
</evidence>
<evidence type="ECO:0000256" key="1">
    <source>
        <dbReference type="ARBA" id="ARBA00005663"/>
    </source>
</evidence>
<evidence type="ECO:0000256" key="11">
    <source>
        <dbReference type="ARBA" id="ARBA00022801"/>
    </source>
</evidence>
<dbReference type="Pfam" id="PF00575">
    <property type="entry name" value="S1"/>
    <property type="match status" value="1"/>
</dbReference>
<evidence type="ECO:0000256" key="6">
    <source>
        <dbReference type="ARBA" id="ARBA00022694"/>
    </source>
</evidence>
<evidence type="ECO:0000256" key="13">
    <source>
        <dbReference type="ARBA" id="ARBA00022884"/>
    </source>
</evidence>
<proteinExistence type="inferred from homology"/>
<evidence type="ECO:0000256" key="7">
    <source>
        <dbReference type="ARBA" id="ARBA00022722"/>
    </source>
</evidence>
<evidence type="ECO:0000256" key="3">
    <source>
        <dbReference type="ARBA" id="ARBA00022490"/>
    </source>
</evidence>
<dbReference type="GO" id="GO:0000287">
    <property type="term" value="F:magnesium ion binding"/>
    <property type="evidence" value="ECO:0007669"/>
    <property type="project" value="UniProtKB-UniRule"/>
</dbReference>
<dbReference type="Pfam" id="PF20833">
    <property type="entry name" value="RNase_E_G_Thio"/>
    <property type="match status" value="1"/>
</dbReference>
<feature type="region of interest" description="Disordered" evidence="16">
    <location>
        <begin position="566"/>
        <end position="906"/>
    </location>
</feature>
<keyword evidence="13 15" id="KW-0694">RNA-binding</keyword>
<name>A0A839SRZ1_9PROT</name>
<dbReference type="SMART" id="SM00316">
    <property type="entry name" value="S1"/>
    <property type="match status" value="1"/>
</dbReference>
<dbReference type="GO" id="GO:0008995">
    <property type="term" value="F:ribonuclease E activity"/>
    <property type="evidence" value="ECO:0007669"/>
    <property type="project" value="UniProtKB-EC"/>
</dbReference>
<keyword evidence="6 15" id="KW-0819">tRNA processing</keyword>
<accession>A0A839SRZ1</accession>
<dbReference type="Pfam" id="PF10150">
    <property type="entry name" value="RNase_E_G"/>
    <property type="match status" value="1"/>
</dbReference>
<comment type="subcellular location">
    <subcellularLocation>
        <location evidence="15">Cytoplasm</location>
    </subcellularLocation>
    <subcellularLocation>
        <location evidence="15">Cell inner membrane</location>
        <topology evidence="15">Peripheral membrane protein</topology>
        <orientation evidence="15">Cytoplasmic side</orientation>
    </subcellularLocation>
</comment>
<keyword evidence="9 15" id="KW-0699">rRNA-binding</keyword>
<keyword evidence="12 15" id="KW-0460">Magnesium</keyword>
<dbReference type="GO" id="GO:0006364">
    <property type="term" value="P:rRNA processing"/>
    <property type="evidence" value="ECO:0007669"/>
    <property type="project" value="UniProtKB-UniRule"/>
</dbReference>
<dbReference type="AlphaFoldDB" id="A0A839SRZ1"/>
<feature type="compositionally biased region" description="Basic and acidic residues" evidence="16">
    <location>
        <begin position="722"/>
        <end position="734"/>
    </location>
</feature>
<keyword evidence="5 15" id="KW-0698">rRNA processing</keyword>
<dbReference type="RefSeq" id="WP_183415305.1">
    <property type="nucleotide sequence ID" value="NZ_JACHXA010000002.1"/>
</dbReference>
<feature type="compositionally biased region" description="Polar residues" evidence="16">
    <location>
        <begin position="792"/>
        <end position="805"/>
    </location>
</feature>
<comment type="cofactor">
    <cofactor evidence="15">
        <name>Mg(2+)</name>
        <dbReference type="ChEBI" id="CHEBI:18420"/>
    </cofactor>
    <text evidence="15">Binds 1 Mg(2+) ion per subunit.</text>
</comment>
<evidence type="ECO:0000256" key="4">
    <source>
        <dbReference type="ARBA" id="ARBA00022519"/>
    </source>
</evidence>
<dbReference type="GO" id="GO:0000049">
    <property type="term" value="F:tRNA binding"/>
    <property type="evidence" value="ECO:0007669"/>
    <property type="project" value="UniProtKB-KW"/>
</dbReference>
<evidence type="ECO:0000256" key="14">
    <source>
        <dbReference type="ARBA" id="ARBA00023136"/>
    </source>
</evidence>
<evidence type="ECO:0000256" key="5">
    <source>
        <dbReference type="ARBA" id="ARBA00022552"/>
    </source>
</evidence>
<evidence type="ECO:0000256" key="2">
    <source>
        <dbReference type="ARBA" id="ARBA00022475"/>
    </source>
</evidence>
<dbReference type="PANTHER" id="PTHR30001:SF1">
    <property type="entry name" value="RIBONUCLEASE E_G-LIKE PROTEIN, CHLOROPLASTIC"/>
    <property type="match status" value="1"/>
</dbReference>
<dbReference type="GO" id="GO:0008270">
    <property type="term" value="F:zinc ion binding"/>
    <property type="evidence" value="ECO:0007669"/>
    <property type="project" value="UniProtKB-UniRule"/>
</dbReference>
<feature type="binding site" evidence="15">
    <location>
        <position position="491"/>
    </location>
    <ligand>
        <name>Zn(2+)</name>
        <dbReference type="ChEBI" id="CHEBI:29105"/>
        <note>ligand shared between dimeric partners</note>
    </ligand>
</feature>
<dbReference type="EC" id="3.1.26.12" evidence="15"/>
<dbReference type="InterPro" id="IPR004659">
    <property type="entry name" value="RNase_E/G"/>
</dbReference>
<dbReference type="GO" id="GO:0009898">
    <property type="term" value="C:cytoplasmic side of plasma membrane"/>
    <property type="evidence" value="ECO:0007669"/>
    <property type="project" value="UniProtKB-UniRule"/>
</dbReference>
<gene>
    <name evidence="15" type="primary">rne</name>
    <name evidence="18" type="ORF">FHR98_000752</name>
</gene>
<keyword evidence="11 15" id="KW-0378">Hydrolase</keyword>
<dbReference type="InterPro" id="IPR048583">
    <property type="entry name" value="RNase_E_G_thioredoxin-like"/>
</dbReference>
<evidence type="ECO:0000256" key="8">
    <source>
        <dbReference type="ARBA" id="ARBA00022723"/>
    </source>
</evidence>
<dbReference type="HAMAP" id="MF_00970">
    <property type="entry name" value="RNase_E"/>
    <property type="match status" value="1"/>
</dbReference>
<dbReference type="PANTHER" id="PTHR30001">
    <property type="entry name" value="RIBONUCLEASE"/>
    <property type="match status" value="1"/>
</dbReference>
<comment type="function">
    <text evidence="15">Endoribonuclease that plays a central role in RNA processing and decay. Required for the maturation of 5S and 16S rRNAs and the majority of tRNAs. Also involved in the degradation of most mRNAs.</text>
</comment>
<keyword evidence="14 15" id="KW-0472">Membrane</keyword>